<dbReference type="Pfam" id="PF00857">
    <property type="entry name" value="Isochorismatase"/>
    <property type="match status" value="1"/>
</dbReference>
<feature type="transmembrane region" description="Helical" evidence="7">
    <location>
        <begin position="192"/>
        <end position="213"/>
    </location>
</feature>
<evidence type="ECO:0000313" key="10">
    <source>
        <dbReference type="EMBL" id="WVZ00788.1"/>
    </source>
</evidence>
<evidence type="ECO:0000256" key="1">
    <source>
        <dbReference type="ARBA" id="ARBA00004141"/>
    </source>
</evidence>
<evidence type="ECO:0000313" key="9">
    <source>
        <dbReference type="EMBL" id="WVY99996.1"/>
    </source>
</evidence>
<keyword evidence="11" id="KW-1185">Reference proteome</keyword>
<evidence type="ECO:0000256" key="4">
    <source>
        <dbReference type="ARBA" id="ARBA00022989"/>
    </source>
</evidence>
<evidence type="ECO:0000256" key="5">
    <source>
        <dbReference type="ARBA" id="ARBA00023136"/>
    </source>
</evidence>
<protein>
    <recommendedName>
        <fullName evidence="8">Isochorismatase-like domain-containing protein</fullName>
    </recommendedName>
</protein>
<reference evidence="10 11" key="1">
    <citation type="journal article" date="2023" name="Life. Sci Alliance">
        <title>Evolutionary insights into 3D genome organization and epigenetic landscape of Vigna mungo.</title>
        <authorList>
            <person name="Junaid A."/>
            <person name="Singh B."/>
            <person name="Bhatia S."/>
        </authorList>
    </citation>
    <scope>NUCLEOTIDE SEQUENCE [LARGE SCALE GENOMIC DNA]</scope>
    <source>
        <strain evidence="10">Urdbean</strain>
    </source>
</reference>
<evidence type="ECO:0000313" key="11">
    <source>
        <dbReference type="Proteomes" id="UP001374535"/>
    </source>
</evidence>
<evidence type="ECO:0000259" key="8">
    <source>
        <dbReference type="Pfam" id="PF00857"/>
    </source>
</evidence>
<feature type="transmembrane region" description="Helical" evidence="7">
    <location>
        <begin position="150"/>
        <end position="172"/>
    </location>
</feature>
<dbReference type="GO" id="GO:0016020">
    <property type="term" value="C:membrane"/>
    <property type="evidence" value="ECO:0007669"/>
    <property type="project" value="UniProtKB-SubCell"/>
</dbReference>
<dbReference type="InterPro" id="IPR023271">
    <property type="entry name" value="Aquaporin-like"/>
</dbReference>
<dbReference type="Proteomes" id="UP001374535">
    <property type="component" value="Chromosome 8"/>
</dbReference>
<comment type="similarity">
    <text evidence="6">Belongs to the MIP/aquaporin (TC 1.A.8) family.</text>
</comment>
<dbReference type="AlphaFoldDB" id="A0AAQ3N0B6"/>
<keyword evidence="3 6" id="KW-0812">Transmembrane</keyword>
<dbReference type="PRINTS" id="PR00783">
    <property type="entry name" value="MINTRINSICP"/>
</dbReference>
<accession>A0AAQ3N0B6</accession>
<dbReference type="InterPro" id="IPR000868">
    <property type="entry name" value="Isochorismatase-like_dom"/>
</dbReference>
<dbReference type="Gene3D" id="3.40.50.850">
    <property type="entry name" value="Isochorismatase-like"/>
    <property type="match status" value="1"/>
</dbReference>
<organism evidence="10 11">
    <name type="scientific">Vigna mungo</name>
    <name type="common">Black gram</name>
    <name type="synonym">Phaseolus mungo</name>
    <dbReference type="NCBI Taxonomy" id="3915"/>
    <lineage>
        <taxon>Eukaryota</taxon>
        <taxon>Viridiplantae</taxon>
        <taxon>Streptophyta</taxon>
        <taxon>Embryophyta</taxon>
        <taxon>Tracheophyta</taxon>
        <taxon>Spermatophyta</taxon>
        <taxon>Magnoliopsida</taxon>
        <taxon>eudicotyledons</taxon>
        <taxon>Gunneridae</taxon>
        <taxon>Pentapetalae</taxon>
        <taxon>rosids</taxon>
        <taxon>fabids</taxon>
        <taxon>Fabales</taxon>
        <taxon>Fabaceae</taxon>
        <taxon>Papilionoideae</taxon>
        <taxon>50 kb inversion clade</taxon>
        <taxon>NPAAA clade</taxon>
        <taxon>indigoferoid/millettioid clade</taxon>
        <taxon>Phaseoleae</taxon>
        <taxon>Vigna</taxon>
    </lineage>
</organism>
<proteinExistence type="inferred from homology"/>
<keyword evidence="4 7" id="KW-1133">Transmembrane helix</keyword>
<dbReference type="Gene3D" id="1.20.1080.10">
    <property type="entry name" value="Glycerol uptake facilitator protein"/>
    <property type="match status" value="1"/>
</dbReference>
<dbReference type="EMBL" id="CP144693">
    <property type="protein sequence ID" value="WVY99996.1"/>
    <property type="molecule type" value="Genomic_DNA"/>
</dbReference>
<dbReference type="PANTHER" id="PTHR45724:SF19">
    <property type="entry name" value="AQUAPORIN NIP6-1"/>
    <property type="match status" value="1"/>
</dbReference>
<evidence type="ECO:0000256" key="6">
    <source>
        <dbReference type="RuleBase" id="RU000477"/>
    </source>
</evidence>
<dbReference type="SUPFAM" id="SSF52499">
    <property type="entry name" value="Isochorismatase-like hydrolases"/>
    <property type="match status" value="1"/>
</dbReference>
<dbReference type="InterPro" id="IPR034294">
    <property type="entry name" value="Aquaporin_transptr"/>
</dbReference>
<evidence type="ECO:0000256" key="7">
    <source>
        <dbReference type="SAM" id="Phobius"/>
    </source>
</evidence>
<dbReference type="InterPro" id="IPR036380">
    <property type="entry name" value="Isochorismatase-like_sf"/>
</dbReference>
<evidence type="ECO:0000256" key="2">
    <source>
        <dbReference type="ARBA" id="ARBA00006336"/>
    </source>
</evidence>
<dbReference type="GO" id="GO:0015267">
    <property type="term" value="F:channel activity"/>
    <property type="evidence" value="ECO:0007669"/>
    <property type="project" value="InterPro"/>
</dbReference>
<comment type="subcellular location">
    <subcellularLocation>
        <location evidence="1">Membrane</location>
        <topology evidence="1">Multi-pass membrane protein</topology>
    </subcellularLocation>
</comment>
<gene>
    <name evidence="9" type="ORF">V8G54_026066</name>
    <name evidence="10" type="ORF">V8G54_026857</name>
</gene>
<feature type="domain" description="Isochorismatase-like" evidence="8">
    <location>
        <begin position="12"/>
        <end position="86"/>
    </location>
</feature>
<dbReference type="SUPFAM" id="SSF81338">
    <property type="entry name" value="Aquaporin-like"/>
    <property type="match status" value="1"/>
</dbReference>
<reference evidence="10" key="2">
    <citation type="submission" date="2024-01" db="EMBL/GenBank/DDBJ databases">
        <authorList>
            <person name="Junaid A."/>
            <person name="Bhatia S."/>
        </authorList>
    </citation>
    <scope>NUCLEOTIDE SEQUENCE</scope>
    <source>
        <strain evidence="10">Urdbean</strain>
        <tissue evidence="10">Leaf</tissue>
    </source>
</reference>
<dbReference type="PANTHER" id="PTHR45724">
    <property type="entry name" value="AQUAPORIN NIP2-1"/>
    <property type="match status" value="1"/>
</dbReference>
<dbReference type="EMBL" id="CP144693">
    <property type="protein sequence ID" value="WVZ00788.1"/>
    <property type="molecule type" value="Genomic_DNA"/>
</dbReference>
<comment type="similarity">
    <text evidence="2">Belongs to the isochorismatase family.</text>
</comment>
<dbReference type="Pfam" id="PF00230">
    <property type="entry name" value="MIP"/>
    <property type="match status" value="1"/>
</dbReference>
<sequence>MEEIIGLGSKLQTSSKQMTTNSHASEILVAGICTDICVLDFVSSVLSARNRGFLSPLENVIVSSQACAIYDLPLHVAKTNKAFELMRHVGLYIARGRSGYLLKISSKKHSIETGYQCTKANPPNQGGSGITYIKVEAQQSDTQSVIVGELAGIAVGATVMLNIMIAGPISGASMNPVRTLGPAIATKNYKAIWVYLVAPVFGALAGAGTYSAVKLSKEDDAKEKTSISFRK</sequence>
<dbReference type="InterPro" id="IPR000425">
    <property type="entry name" value="MIP"/>
</dbReference>
<keyword evidence="6" id="KW-0813">Transport</keyword>
<keyword evidence="5 7" id="KW-0472">Membrane</keyword>
<name>A0AAQ3N0B6_VIGMU</name>
<evidence type="ECO:0000256" key="3">
    <source>
        <dbReference type="ARBA" id="ARBA00022692"/>
    </source>
</evidence>